<dbReference type="SUPFAM" id="SSF56112">
    <property type="entry name" value="Protein kinase-like (PK-like)"/>
    <property type="match status" value="1"/>
</dbReference>
<keyword evidence="6" id="KW-0723">Serine/threonine-protein kinase</keyword>
<dbReference type="PANTHER" id="PTHR43289">
    <property type="entry name" value="MITOGEN-ACTIVATED PROTEIN KINASE KINASE KINASE 20-RELATED"/>
    <property type="match status" value="1"/>
</dbReference>
<dbReference type="PANTHER" id="PTHR43289:SF34">
    <property type="entry name" value="SERINE_THREONINE-PROTEIN KINASE YBDM-RELATED"/>
    <property type="match status" value="1"/>
</dbReference>
<evidence type="ECO:0000313" key="6">
    <source>
        <dbReference type="EMBL" id="MDP9889214.1"/>
    </source>
</evidence>
<comment type="caution">
    <text evidence="6">The sequence shown here is derived from an EMBL/GenBank/DDBJ whole genome shotgun (WGS) entry which is preliminary data.</text>
</comment>
<dbReference type="InterPro" id="IPR011009">
    <property type="entry name" value="Kinase-like_dom_sf"/>
</dbReference>
<dbReference type="PROSITE" id="PS00108">
    <property type="entry name" value="PROTEIN_KINASE_ST"/>
    <property type="match status" value="1"/>
</dbReference>
<dbReference type="Gene3D" id="1.10.510.10">
    <property type="entry name" value="Transferase(Phosphotransferase) domain 1"/>
    <property type="match status" value="1"/>
</dbReference>
<feature type="domain" description="Protein kinase" evidence="5">
    <location>
        <begin position="27"/>
        <end position="282"/>
    </location>
</feature>
<keyword evidence="1" id="KW-0808">Transferase</keyword>
<sequence length="329" mass="34846">MSVSEASRPAPQLALEADGRPRISGRYQLRERLGRGSAAEVFRAVDLEGGPDVAVKIAAANGPKQHQRLRNEAGVLGGLRNPSIVRLIAHGVMPGGGPQSGRPFLVQELALGTSLAEVGRGQRPQPGEVARWARGLFDALAHLHARGLVHRDIKPANLMLSGLRRSPVRIIDFGIAAAAGAAPEPGISSGTVHYMSPEQAAGGATDPSWDVYSMGLVLLELLTGAKAFPGTAIESLVARTLRSPEIPDTLGDWSVLLRHLTAMNPHERPTAAAAAAMAGRLIPAAQFTNSGIRPRQSIERGEGTVRNRGAVRPCSAMLVFPARRHRQRA</sequence>
<keyword evidence="3 6" id="KW-0418">Kinase</keyword>
<evidence type="ECO:0000256" key="1">
    <source>
        <dbReference type="ARBA" id="ARBA00022679"/>
    </source>
</evidence>
<evidence type="ECO:0000313" key="7">
    <source>
        <dbReference type="Proteomes" id="UP001226577"/>
    </source>
</evidence>
<name>A0ABT9RY74_9MICC</name>
<evidence type="ECO:0000256" key="3">
    <source>
        <dbReference type="ARBA" id="ARBA00022777"/>
    </source>
</evidence>
<organism evidence="6 7">
    <name type="scientific">Pseudarthrobacter enclensis</name>
    <dbReference type="NCBI Taxonomy" id="993070"/>
    <lineage>
        <taxon>Bacteria</taxon>
        <taxon>Bacillati</taxon>
        <taxon>Actinomycetota</taxon>
        <taxon>Actinomycetes</taxon>
        <taxon>Micrococcales</taxon>
        <taxon>Micrococcaceae</taxon>
        <taxon>Pseudarthrobacter</taxon>
    </lineage>
</organism>
<protein>
    <submittedName>
        <fullName evidence="6">Serine/threonine protein kinase</fullName>
    </submittedName>
</protein>
<dbReference type="InterPro" id="IPR008271">
    <property type="entry name" value="Ser/Thr_kinase_AS"/>
</dbReference>
<dbReference type="EMBL" id="JAUSRE010000014">
    <property type="protein sequence ID" value="MDP9889214.1"/>
    <property type="molecule type" value="Genomic_DNA"/>
</dbReference>
<dbReference type="Pfam" id="PF00069">
    <property type="entry name" value="Pkinase"/>
    <property type="match status" value="1"/>
</dbReference>
<dbReference type="RefSeq" id="WP_307309180.1">
    <property type="nucleotide sequence ID" value="NZ_JAUSRE010000014.1"/>
</dbReference>
<dbReference type="InterPro" id="IPR000719">
    <property type="entry name" value="Prot_kinase_dom"/>
</dbReference>
<dbReference type="SMART" id="SM00220">
    <property type="entry name" value="S_TKc"/>
    <property type="match status" value="1"/>
</dbReference>
<evidence type="ECO:0000259" key="5">
    <source>
        <dbReference type="PROSITE" id="PS50011"/>
    </source>
</evidence>
<proteinExistence type="predicted"/>
<keyword evidence="2" id="KW-0547">Nucleotide-binding</keyword>
<evidence type="ECO:0000256" key="4">
    <source>
        <dbReference type="ARBA" id="ARBA00022840"/>
    </source>
</evidence>
<dbReference type="GO" id="GO:0004674">
    <property type="term" value="F:protein serine/threonine kinase activity"/>
    <property type="evidence" value="ECO:0007669"/>
    <property type="project" value="UniProtKB-KW"/>
</dbReference>
<evidence type="ECO:0000256" key="2">
    <source>
        <dbReference type="ARBA" id="ARBA00022741"/>
    </source>
</evidence>
<accession>A0ABT9RY74</accession>
<dbReference type="PROSITE" id="PS50011">
    <property type="entry name" value="PROTEIN_KINASE_DOM"/>
    <property type="match status" value="1"/>
</dbReference>
<reference evidence="6 7" key="1">
    <citation type="submission" date="2023-07" db="EMBL/GenBank/DDBJ databases">
        <title>Sorghum-associated microbial communities from plants grown in Nebraska, USA.</title>
        <authorList>
            <person name="Schachtman D."/>
        </authorList>
    </citation>
    <scope>NUCLEOTIDE SEQUENCE [LARGE SCALE GENOMIC DNA]</scope>
    <source>
        <strain evidence="6 7">CC222</strain>
    </source>
</reference>
<keyword evidence="7" id="KW-1185">Reference proteome</keyword>
<gene>
    <name evidence="6" type="ORF">J2X98_002819</name>
</gene>
<dbReference type="Proteomes" id="UP001226577">
    <property type="component" value="Unassembled WGS sequence"/>
</dbReference>
<keyword evidence="4" id="KW-0067">ATP-binding</keyword>
<dbReference type="CDD" id="cd14014">
    <property type="entry name" value="STKc_PknB_like"/>
    <property type="match status" value="1"/>
</dbReference>